<name>A0A382UEI6_9ZZZZ</name>
<protein>
    <recommendedName>
        <fullName evidence="2">Peroxide stress protein YaaA</fullName>
    </recommendedName>
</protein>
<evidence type="ECO:0000313" key="1">
    <source>
        <dbReference type="EMBL" id="SVD32128.1"/>
    </source>
</evidence>
<proteinExistence type="predicted"/>
<reference evidence="1" key="1">
    <citation type="submission" date="2018-05" db="EMBL/GenBank/DDBJ databases">
        <authorList>
            <person name="Lanie J.A."/>
            <person name="Ng W.-L."/>
            <person name="Kazmierczak K.M."/>
            <person name="Andrzejewski T.M."/>
            <person name="Davidsen T.M."/>
            <person name="Wayne K.J."/>
            <person name="Tettelin H."/>
            <person name="Glass J.I."/>
            <person name="Rusch D."/>
            <person name="Podicherti R."/>
            <person name="Tsui H.-C.T."/>
            <person name="Winkler M.E."/>
        </authorList>
    </citation>
    <scope>NUCLEOTIDE SEQUENCE</scope>
</reference>
<dbReference type="PANTHER" id="PTHR30283">
    <property type="entry name" value="PEROXIDE STRESS RESPONSE PROTEIN YAAA"/>
    <property type="match status" value="1"/>
</dbReference>
<feature type="non-terminal residue" evidence="1">
    <location>
        <position position="95"/>
    </location>
</feature>
<dbReference type="PANTHER" id="PTHR30283:SF4">
    <property type="entry name" value="PEROXIDE STRESS RESISTANCE PROTEIN YAAA"/>
    <property type="match status" value="1"/>
</dbReference>
<accession>A0A382UEI6</accession>
<evidence type="ECO:0008006" key="2">
    <source>
        <dbReference type="Google" id="ProtNLM"/>
    </source>
</evidence>
<dbReference type="InterPro" id="IPR005583">
    <property type="entry name" value="YaaA"/>
</dbReference>
<dbReference type="GO" id="GO:0033194">
    <property type="term" value="P:response to hydroperoxide"/>
    <property type="evidence" value="ECO:0007669"/>
    <property type="project" value="TreeGrafter"/>
</dbReference>
<dbReference type="GO" id="GO:0005829">
    <property type="term" value="C:cytosol"/>
    <property type="evidence" value="ECO:0007669"/>
    <property type="project" value="TreeGrafter"/>
</dbReference>
<dbReference type="AlphaFoldDB" id="A0A382UEI6"/>
<dbReference type="Pfam" id="PF03883">
    <property type="entry name" value="H2O2_YaaD"/>
    <property type="match status" value="1"/>
</dbReference>
<sequence>MLILLSPAKSLDFETPASVKTADTPRFLDEQTASLITTLRRKKASELAKLMDLSGRLAELNHDRFQQFDADLIHTGVSGSKASDGPLRVKQAMWA</sequence>
<gene>
    <name evidence="1" type="ORF">METZ01_LOCUS384982</name>
</gene>
<dbReference type="EMBL" id="UINC01143290">
    <property type="protein sequence ID" value="SVD32128.1"/>
    <property type="molecule type" value="Genomic_DNA"/>
</dbReference>
<organism evidence="1">
    <name type="scientific">marine metagenome</name>
    <dbReference type="NCBI Taxonomy" id="408172"/>
    <lineage>
        <taxon>unclassified sequences</taxon>
        <taxon>metagenomes</taxon>
        <taxon>ecological metagenomes</taxon>
    </lineage>
</organism>